<name>A0AA40WFU7_LEPIR</name>
<accession>A0AA40WFU7</accession>
<comment type="caution">
    <text evidence="1">The sequence shown here is derived from an EMBL/GenBank/DDBJ whole genome shotgun (WGS) entry which is preliminary data.</text>
</comment>
<dbReference type="EMBL" id="JADDXF010000543">
    <property type="protein sequence ID" value="MBE8432340.1"/>
    <property type="molecule type" value="Genomic_DNA"/>
</dbReference>
<dbReference type="InterPro" id="IPR011990">
    <property type="entry name" value="TPR-like_helical_dom_sf"/>
</dbReference>
<evidence type="ECO:0008006" key="3">
    <source>
        <dbReference type="Google" id="ProtNLM"/>
    </source>
</evidence>
<feature type="non-terminal residue" evidence="1">
    <location>
        <position position="171"/>
    </location>
</feature>
<gene>
    <name evidence="1" type="ORF">IQB77_21790</name>
</gene>
<evidence type="ECO:0000313" key="2">
    <source>
        <dbReference type="Proteomes" id="UP000644282"/>
    </source>
</evidence>
<feature type="non-terminal residue" evidence="1">
    <location>
        <position position="1"/>
    </location>
</feature>
<dbReference type="Proteomes" id="UP000644282">
    <property type="component" value="Unassembled WGS sequence"/>
</dbReference>
<dbReference type="SUPFAM" id="SSF81901">
    <property type="entry name" value="HCP-like"/>
    <property type="match status" value="1"/>
</dbReference>
<dbReference type="Gene3D" id="1.25.40.10">
    <property type="entry name" value="Tetratricopeptide repeat domain"/>
    <property type="match status" value="1"/>
</dbReference>
<organism evidence="1 2">
    <name type="scientific">Leptospira interrogans serovar Pomona</name>
    <dbReference type="NCBI Taxonomy" id="44276"/>
    <lineage>
        <taxon>Bacteria</taxon>
        <taxon>Pseudomonadati</taxon>
        <taxon>Spirochaetota</taxon>
        <taxon>Spirochaetia</taxon>
        <taxon>Leptospirales</taxon>
        <taxon>Leptospiraceae</taxon>
        <taxon>Leptospira</taxon>
    </lineage>
</organism>
<sequence>YGYSYYLVNRSVIRETYYNAANSMTPARKEEILRDFKQAEYELRWIIFADTRYYEAYQLLGWMYQSVDILKSRKSDEDQPNDEERYASNYKKYFPEKKFEENIELYSQVLELLGENFENKKALSDLRLNLGNNYFLLKNYPKANEQYSKVDSLADYIISKTQFEDYRQKVI</sequence>
<reference evidence="1" key="1">
    <citation type="submission" date="2020-10" db="EMBL/GenBank/DDBJ databases">
        <title>New Zealand Leptospira genomics.</title>
        <authorList>
            <person name="Wilkinson D.A."/>
            <person name="Nisa S."/>
            <person name="Moinet M."/>
            <person name="Benschop J."/>
        </authorList>
    </citation>
    <scope>NUCLEOTIDE SEQUENCE</scope>
    <source>
        <strain evidence="1">ESR8</strain>
    </source>
</reference>
<protein>
    <recommendedName>
        <fullName evidence="3">Tetratricopeptide repeat protein</fullName>
    </recommendedName>
</protein>
<dbReference type="AlphaFoldDB" id="A0AA40WFU7"/>
<evidence type="ECO:0000313" key="1">
    <source>
        <dbReference type="EMBL" id="MBE8432340.1"/>
    </source>
</evidence>
<dbReference type="RefSeq" id="WP_193826063.1">
    <property type="nucleotide sequence ID" value="NZ_JADDXF010000543.1"/>
</dbReference>
<proteinExistence type="predicted"/>